<proteinExistence type="predicted"/>
<sequence>MATGKKDASLASKQLSNKKSTPAQKSVAGSDLSQAKKSPAPPPKKK</sequence>
<dbReference type="AlphaFoldDB" id="A0A1M6XKN7"/>
<reference evidence="2 3" key="1">
    <citation type="submission" date="2016-11" db="EMBL/GenBank/DDBJ databases">
        <authorList>
            <person name="Jaros S."/>
            <person name="Januszkiewicz K."/>
            <person name="Wedrychowicz H."/>
        </authorList>
    </citation>
    <scope>NUCLEOTIDE SEQUENCE [LARGE SCALE GENOMIC DNA]</scope>
    <source>
        <strain evidence="2 3">LMG 20594</strain>
    </source>
</reference>
<protein>
    <submittedName>
        <fullName evidence="2">Uncharacterized protein</fullName>
    </submittedName>
</protein>
<dbReference type="EMBL" id="FRAB01000057">
    <property type="protein sequence ID" value="SHL06511.1"/>
    <property type="molecule type" value="Genomic_DNA"/>
</dbReference>
<accession>A0A1M6XKN7</accession>
<evidence type="ECO:0000313" key="3">
    <source>
        <dbReference type="Proteomes" id="UP000184395"/>
    </source>
</evidence>
<name>A0A1M6XKN7_9BURK</name>
<gene>
    <name evidence="2" type="ORF">SAMN05192548_10575</name>
</gene>
<feature type="compositionally biased region" description="Polar residues" evidence="1">
    <location>
        <begin position="11"/>
        <end position="24"/>
    </location>
</feature>
<dbReference type="Proteomes" id="UP000184395">
    <property type="component" value="Unassembled WGS sequence"/>
</dbReference>
<evidence type="ECO:0000256" key="1">
    <source>
        <dbReference type="SAM" id="MobiDB-lite"/>
    </source>
</evidence>
<organism evidence="2 3">
    <name type="scientific">Paraburkholderia terricola</name>
    <dbReference type="NCBI Taxonomy" id="169427"/>
    <lineage>
        <taxon>Bacteria</taxon>
        <taxon>Pseudomonadati</taxon>
        <taxon>Pseudomonadota</taxon>
        <taxon>Betaproteobacteria</taxon>
        <taxon>Burkholderiales</taxon>
        <taxon>Burkholderiaceae</taxon>
        <taxon>Paraburkholderia</taxon>
    </lineage>
</organism>
<evidence type="ECO:0000313" key="2">
    <source>
        <dbReference type="EMBL" id="SHL06511.1"/>
    </source>
</evidence>
<feature type="region of interest" description="Disordered" evidence="1">
    <location>
        <begin position="1"/>
        <end position="46"/>
    </location>
</feature>